<sequence length="186" mass="21291">MLNGIIPGHAFKISRESDRIEGRLSRRSSTASITNQTLNRKGNCKNSKGHEEKLCRLTILKSELISEADLRAIQSKLERAEEEICNWRAKYENHEEEKEKLSESLGIHRGAEIPNLKTKQAQYRKLKELKTRAQKTLNFVEMFGLDLQLLKLKYPNSTDSFSIDFSTTNPPNPQQEHGRAASPQSR</sequence>
<gene>
    <name evidence="3" type="ORF">pdam_00014905</name>
</gene>
<keyword evidence="1" id="KW-0175">Coiled coil</keyword>
<dbReference type="AlphaFoldDB" id="A0A3M6UKB9"/>
<organism evidence="3 4">
    <name type="scientific">Pocillopora damicornis</name>
    <name type="common">Cauliflower coral</name>
    <name type="synonym">Millepora damicornis</name>
    <dbReference type="NCBI Taxonomy" id="46731"/>
    <lineage>
        <taxon>Eukaryota</taxon>
        <taxon>Metazoa</taxon>
        <taxon>Cnidaria</taxon>
        <taxon>Anthozoa</taxon>
        <taxon>Hexacorallia</taxon>
        <taxon>Scleractinia</taxon>
        <taxon>Astrocoeniina</taxon>
        <taxon>Pocilloporidae</taxon>
        <taxon>Pocillopora</taxon>
    </lineage>
</organism>
<evidence type="ECO:0000313" key="3">
    <source>
        <dbReference type="EMBL" id="RMX53974.1"/>
    </source>
</evidence>
<comment type="caution">
    <text evidence="3">The sequence shown here is derived from an EMBL/GenBank/DDBJ whole genome shotgun (WGS) entry which is preliminary data.</text>
</comment>
<evidence type="ECO:0000313" key="4">
    <source>
        <dbReference type="Proteomes" id="UP000275408"/>
    </source>
</evidence>
<evidence type="ECO:0000256" key="1">
    <source>
        <dbReference type="SAM" id="Coils"/>
    </source>
</evidence>
<name>A0A3M6UKB9_POCDA</name>
<dbReference type="EMBL" id="RCHS01001351">
    <property type="protein sequence ID" value="RMX53974.1"/>
    <property type="molecule type" value="Genomic_DNA"/>
</dbReference>
<dbReference type="Proteomes" id="UP000275408">
    <property type="component" value="Unassembled WGS sequence"/>
</dbReference>
<protein>
    <submittedName>
        <fullName evidence="3">Uncharacterized protein</fullName>
    </submittedName>
</protein>
<feature type="region of interest" description="Disordered" evidence="2">
    <location>
        <begin position="160"/>
        <end position="186"/>
    </location>
</feature>
<reference evidence="3 4" key="1">
    <citation type="journal article" date="2018" name="Sci. Rep.">
        <title>Comparative analysis of the Pocillopora damicornis genome highlights role of immune system in coral evolution.</title>
        <authorList>
            <person name="Cunning R."/>
            <person name="Bay R.A."/>
            <person name="Gillette P."/>
            <person name="Baker A.C."/>
            <person name="Traylor-Knowles N."/>
        </authorList>
    </citation>
    <scope>NUCLEOTIDE SEQUENCE [LARGE SCALE GENOMIC DNA]</scope>
    <source>
        <strain evidence="3">RSMAS</strain>
        <tissue evidence="3">Whole animal</tissue>
    </source>
</reference>
<proteinExistence type="predicted"/>
<keyword evidence="4" id="KW-1185">Reference proteome</keyword>
<accession>A0A3M6UKB9</accession>
<evidence type="ECO:0000256" key="2">
    <source>
        <dbReference type="SAM" id="MobiDB-lite"/>
    </source>
</evidence>
<feature type="coiled-coil region" evidence="1">
    <location>
        <begin position="63"/>
        <end position="136"/>
    </location>
</feature>